<dbReference type="AlphaFoldDB" id="A0A7Z0ETR8"/>
<keyword evidence="2" id="KW-0808">Transferase</keyword>
<comment type="caution">
    <text evidence="2">The sequence shown here is derived from an EMBL/GenBank/DDBJ whole genome shotgun (WGS) entry which is preliminary data.</text>
</comment>
<dbReference type="SUPFAM" id="SSF55729">
    <property type="entry name" value="Acyl-CoA N-acyltransferases (Nat)"/>
    <property type="match status" value="1"/>
</dbReference>
<protein>
    <submittedName>
        <fullName evidence="2">GNAT superfamily N-acetyltransferase</fullName>
    </submittedName>
</protein>
<sequence>MSDRPDTRIRHLWRDPFTDSELTGLHARAFGHPPDDTGWWARVSTHSLGWVCARHGTALAGFVNVAWDGGAHAFLLDTAVEPDLQRSRVGTGLVAAAVEGARAARCQWLHVDFEPHLSDFYLGACGLRPTRAGLLALCGEPRGKGPRTDVSG</sequence>
<dbReference type="PROSITE" id="PS51186">
    <property type="entry name" value="GNAT"/>
    <property type="match status" value="1"/>
</dbReference>
<dbReference type="InterPro" id="IPR016181">
    <property type="entry name" value="Acyl_CoA_acyltransferase"/>
</dbReference>
<evidence type="ECO:0000259" key="1">
    <source>
        <dbReference type="PROSITE" id="PS51186"/>
    </source>
</evidence>
<name>A0A7Z0ETR8_9ACTN</name>
<dbReference type="EMBL" id="JACCFS010000001">
    <property type="protein sequence ID" value="NYJ38107.1"/>
    <property type="molecule type" value="Genomic_DNA"/>
</dbReference>
<keyword evidence="3" id="KW-1185">Reference proteome</keyword>
<accession>A0A7Z0ETR8</accession>
<feature type="domain" description="N-acetyltransferase" evidence="1">
    <location>
        <begin position="7"/>
        <end position="152"/>
    </location>
</feature>
<gene>
    <name evidence="2" type="ORF">HNR10_005988</name>
</gene>
<proteinExistence type="predicted"/>
<dbReference type="Gene3D" id="3.40.630.30">
    <property type="match status" value="1"/>
</dbReference>
<dbReference type="RefSeq" id="WP_312889460.1">
    <property type="nucleotide sequence ID" value="NZ_JACCFS010000001.1"/>
</dbReference>
<dbReference type="GO" id="GO:0016747">
    <property type="term" value="F:acyltransferase activity, transferring groups other than amino-acyl groups"/>
    <property type="evidence" value="ECO:0007669"/>
    <property type="project" value="InterPro"/>
</dbReference>
<evidence type="ECO:0000313" key="2">
    <source>
        <dbReference type="EMBL" id="NYJ38107.1"/>
    </source>
</evidence>
<organism evidence="2 3">
    <name type="scientific">Nocardiopsis aegyptia</name>
    <dbReference type="NCBI Taxonomy" id="220378"/>
    <lineage>
        <taxon>Bacteria</taxon>
        <taxon>Bacillati</taxon>
        <taxon>Actinomycetota</taxon>
        <taxon>Actinomycetes</taxon>
        <taxon>Streptosporangiales</taxon>
        <taxon>Nocardiopsidaceae</taxon>
        <taxon>Nocardiopsis</taxon>
    </lineage>
</organism>
<evidence type="ECO:0000313" key="3">
    <source>
        <dbReference type="Proteomes" id="UP000572051"/>
    </source>
</evidence>
<dbReference type="Pfam" id="PF00583">
    <property type="entry name" value="Acetyltransf_1"/>
    <property type="match status" value="1"/>
</dbReference>
<reference evidence="2 3" key="1">
    <citation type="submission" date="2020-07" db="EMBL/GenBank/DDBJ databases">
        <title>Sequencing the genomes of 1000 actinobacteria strains.</title>
        <authorList>
            <person name="Klenk H.-P."/>
        </authorList>
    </citation>
    <scope>NUCLEOTIDE SEQUENCE [LARGE SCALE GENOMIC DNA]</scope>
    <source>
        <strain evidence="2 3">DSM 44442</strain>
    </source>
</reference>
<dbReference type="Proteomes" id="UP000572051">
    <property type="component" value="Unassembled WGS sequence"/>
</dbReference>
<dbReference type="InterPro" id="IPR000182">
    <property type="entry name" value="GNAT_dom"/>
</dbReference>